<dbReference type="Proteomes" id="UP000800092">
    <property type="component" value="Unassembled WGS sequence"/>
</dbReference>
<protein>
    <submittedName>
        <fullName evidence="2">Uncharacterized protein</fullName>
    </submittedName>
</protein>
<proteinExistence type="predicted"/>
<reference evidence="2" key="1">
    <citation type="journal article" date="2020" name="Stud. Mycol.">
        <title>101 Dothideomycetes genomes: a test case for predicting lifestyles and emergence of pathogens.</title>
        <authorList>
            <person name="Haridas S."/>
            <person name="Albert R."/>
            <person name="Binder M."/>
            <person name="Bloem J."/>
            <person name="Labutti K."/>
            <person name="Salamov A."/>
            <person name="Andreopoulos B."/>
            <person name="Baker S."/>
            <person name="Barry K."/>
            <person name="Bills G."/>
            <person name="Bluhm B."/>
            <person name="Cannon C."/>
            <person name="Castanera R."/>
            <person name="Culley D."/>
            <person name="Daum C."/>
            <person name="Ezra D."/>
            <person name="Gonzalez J."/>
            <person name="Henrissat B."/>
            <person name="Kuo A."/>
            <person name="Liang C."/>
            <person name="Lipzen A."/>
            <person name="Lutzoni F."/>
            <person name="Magnuson J."/>
            <person name="Mondo S."/>
            <person name="Nolan M."/>
            <person name="Ohm R."/>
            <person name="Pangilinan J."/>
            <person name="Park H.-J."/>
            <person name="Ramirez L."/>
            <person name="Alfaro M."/>
            <person name="Sun H."/>
            <person name="Tritt A."/>
            <person name="Yoshinaga Y."/>
            <person name="Zwiers L.-H."/>
            <person name="Turgeon B."/>
            <person name="Goodwin S."/>
            <person name="Spatafora J."/>
            <person name="Crous P."/>
            <person name="Grigoriev I."/>
        </authorList>
    </citation>
    <scope>NUCLEOTIDE SEQUENCE</scope>
    <source>
        <strain evidence="2">Tuck. ex Michener</strain>
    </source>
</reference>
<accession>A0A6A6GZB3</accession>
<evidence type="ECO:0000313" key="2">
    <source>
        <dbReference type="EMBL" id="KAF2231082.1"/>
    </source>
</evidence>
<organism evidence="2 3">
    <name type="scientific">Viridothelium virens</name>
    <name type="common">Speckled blister lichen</name>
    <name type="synonym">Trypethelium virens</name>
    <dbReference type="NCBI Taxonomy" id="1048519"/>
    <lineage>
        <taxon>Eukaryota</taxon>
        <taxon>Fungi</taxon>
        <taxon>Dikarya</taxon>
        <taxon>Ascomycota</taxon>
        <taxon>Pezizomycotina</taxon>
        <taxon>Dothideomycetes</taxon>
        <taxon>Dothideomycetes incertae sedis</taxon>
        <taxon>Trypetheliales</taxon>
        <taxon>Trypetheliaceae</taxon>
        <taxon>Viridothelium</taxon>
    </lineage>
</organism>
<dbReference type="EMBL" id="ML991831">
    <property type="protein sequence ID" value="KAF2231082.1"/>
    <property type="molecule type" value="Genomic_DNA"/>
</dbReference>
<evidence type="ECO:0000313" key="3">
    <source>
        <dbReference type="Proteomes" id="UP000800092"/>
    </source>
</evidence>
<name>A0A6A6GZB3_VIRVR</name>
<keyword evidence="3" id="KW-1185">Reference proteome</keyword>
<gene>
    <name evidence="2" type="ORF">EV356DRAFT_311677</name>
</gene>
<evidence type="ECO:0000256" key="1">
    <source>
        <dbReference type="SAM" id="MobiDB-lite"/>
    </source>
</evidence>
<dbReference type="AlphaFoldDB" id="A0A6A6GZB3"/>
<sequence>MAGDVYFQIDRRQSLTLNETKNSMVLLGDNIIWRNFDCSHMILFSDTHAYLASATPAPNLRNLLSLNRIELFRKLSSMRRPDTSSSSHSADKSYCAL</sequence>
<feature type="region of interest" description="Disordered" evidence="1">
    <location>
        <begin position="77"/>
        <end position="97"/>
    </location>
</feature>